<reference evidence="2" key="1">
    <citation type="journal article" date="2019" name="Int. J. Syst. Evol. Microbiol.">
        <title>The Global Catalogue of Microorganisms (GCM) 10K type strain sequencing project: providing services to taxonomists for standard genome sequencing and annotation.</title>
        <authorList>
            <consortium name="The Broad Institute Genomics Platform"/>
            <consortium name="The Broad Institute Genome Sequencing Center for Infectious Disease"/>
            <person name="Wu L."/>
            <person name="Ma J."/>
        </authorList>
    </citation>
    <scope>NUCLEOTIDE SEQUENCE [LARGE SCALE GENOMIC DNA]</scope>
    <source>
        <strain evidence="2">CGMCC 1.12151</strain>
    </source>
</reference>
<proteinExistence type="predicted"/>
<dbReference type="Proteomes" id="UP001595932">
    <property type="component" value="Unassembled WGS sequence"/>
</dbReference>
<organism evidence="1 2">
    <name type="scientific">Planococcus dechangensis</name>
    <dbReference type="NCBI Taxonomy" id="1176255"/>
    <lineage>
        <taxon>Bacteria</taxon>
        <taxon>Bacillati</taxon>
        <taxon>Bacillota</taxon>
        <taxon>Bacilli</taxon>
        <taxon>Bacillales</taxon>
        <taxon>Caryophanaceae</taxon>
        <taxon>Planococcus</taxon>
    </lineage>
</organism>
<dbReference type="RefSeq" id="WP_377277274.1">
    <property type="nucleotide sequence ID" value="NZ_JBHSGL010000005.1"/>
</dbReference>
<comment type="caution">
    <text evidence="1">The sequence shown here is derived from an EMBL/GenBank/DDBJ whole genome shotgun (WGS) entry which is preliminary data.</text>
</comment>
<evidence type="ECO:0000313" key="1">
    <source>
        <dbReference type="EMBL" id="MFC4712225.1"/>
    </source>
</evidence>
<protein>
    <submittedName>
        <fullName evidence="1">Uncharacterized protein</fullName>
    </submittedName>
</protein>
<sequence>MLIEEYNEILDKENVRFEDLRLVCEDAIKEIEKRDIKIKELKKNQLQSGIQLETEEQQGILIAIIEQSPMQGSFLQVREATNHLNQLLNSLQTATIIAK</sequence>
<accession>A0ABV9M9J4</accession>
<dbReference type="EMBL" id="JBHSGL010000005">
    <property type="protein sequence ID" value="MFC4712225.1"/>
    <property type="molecule type" value="Genomic_DNA"/>
</dbReference>
<gene>
    <name evidence="1" type="ORF">ACFO5U_05135</name>
</gene>
<evidence type="ECO:0000313" key="2">
    <source>
        <dbReference type="Proteomes" id="UP001595932"/>
    </source>
</evidence>
<keyword evidence="2" id="KW-1185">Reference proteome</keyword>
<name>A0ABV9M9J4_9BACL</name>